<keyword evidence="2" id="KW-1185">Reference proteome</keyword>
<reference evidence="1" key="1">
    <citation type="submission" date="2023-05" db="EMBL/GenBank/DDBJ databases">
        <authorList>
            <person name="Stuckert A."/>
        </authorList>
    </citation>
    <scope>NUCLEOTIDE SEQUENCE</scope>
</reference>
<feature type="non-terminal residue" evidence="1">
    <location>
        <position position="1"/>
    </location>
</feature>
<dbReference type="Proteomes" id="UP001162483">
    <property type="component" value="Unassembled WGS sequence"/>
</dbReference>
<name>A0ABN9DEX5_9NEOB</name>
<evidence type="ECO:0000313" key="1">
    <source>
        <dbReference type="EMBL" id="CAI9571118.1"/>
    </source>
</evidence>
<comment type="caution">
    <text evidence="1">The sequence shown here is derived from an EMBL/GenBank/DDBJ whole genome shotgun (WGS) entry which is preliminary data.</text>
</comment>
<accession>A0ABN9DEX5</accession>
<dbReference type="EMBL" id="CATNWA010014377">
    <property type="protein sequence ID" value="CAI9571118.1"/>
    <property type="molecule type" value="Genomic_DNA"/>
</dbReference>
<organism evidence="1 2">
    <name type="scientific">Staurois parvus</name>
    <dbReference type="NCBI Taxonomy" id="386267"/>
    <lineage>
        <taxon>Eukaryota</taxon>
        <taxon>Metazoa</taxon>
        <taxon>Chordata</taxon>
        <taxon>Craniata</taxon>
        <taxon>Vertebrata</taxon>
        <taxon>Euteleostomi</taxon>
        <taxon>Amphibia</taxon>
        <taxon>Batrachia</taxon>
        <taxon>Anura</taxon>
        <taxon>Neobatrachia</taxon>
        <taxon>Ranoidea</taxon>
        <taxon>Ranidae</taxon>
        <taxon>Staurois</taxon>
    </lineage>
</organism>
<evidence type="ECO:0000313" key="2">
    <source>
        <dbReference type="Proteomes" id="UP001162483"/>
    </source>
</evidence>
<proteinExistence type="predicted"/>
<sequence>SPAASPAISSGRCRHPASVFRSLRTSGRTGRKRAGSKFLHFRNCHFLINDVSKHFTYILSLLLCPVPCLPFHCSFCLEI</sequence>
<gene>
    <name evidence="1" type="ORF">SPARVUS_LOCUS7191905</name>
</gene>
<protein>
    <submittedName>
        <fullName evidence="1">Uncharacterized protein</fullName>
    </submittedName>
</protein>